<dbReference type="Pfam" id="PF00561">
    <property type="entry name" value="Abhydrolase_1"/>
    <property type="match status" value="1"/>
</dbReference>
<keyword evidence="4" id="KW-1185">Reference proteome</keyword>
<dbReference type="EMBL" id="JAVREJ010000014">
    <property type="protein sequence ID" value="MDT0351745.1"/>
    <property type="molecule type" value="Genomic_DNA"/>
</dbReference>
<evidence type="ECO:0000259" key="2">
    <source>
        <dbReference type="Pfam" id="PF00561"/>
    </source>
</evidence>
<dbReference type="SUPFAM" id="SSF53474">
    <property type="entry name" value="alpha/beta-Hydrolases"/>
    <property type="match status" value="1"/>
</dbReference>
<proteinExistence type="predicted"/>
<evidence type="ECO:0000313" key="4">
    <source>
        <dbReference type="Proteomes" id="UP001183202"/>
    </source>
</evidence>
<dbReference type="InterPro" id="IPR000073">
    <property type="entry name" value="AB_hydrolase_1"/>
</dbReference>
<dbReference type="InterPro" id="IPR000639">
    <property type="entry name" value="Epox_hydrolase-like"/>
</dbReference>
<reference evidence="4" key="1">
    <citation type="submission" date="2023-07" db="EMBL/GenBank/DDBJ databases">
        <title>30 novel species of actinomycetes from the DSMZ collection.</title>
        <authorList>
            <person name="Nouioui I."/>
        </authorList>
    </citation>
    <scope>NUCLEOTIDE SEQUENCE [LARGE SCALE GENOMIC DNA]</scope>
    <source>
        <strain evidence="4">DSM 45834</strain>
    </source>
</reference>
<keyword evidence="1 3" id="KW-0378">Hydrolase</keyword>
<dbReference type="RefSeq" id="WP_311558177.1">
    <property type="nucleotide sequence ID" value="NZ_JAVREJ010000014.1"/>
</dbReference>
<dbReference type="InterPro" id="IPR029058">
    <property type="entry name" value="AB_hydrolase_fold"/>
</dbReference>
<evidence type="ECO:0000256" key="1">
    <source>
        <dbReference type="ARBA" id="ARBA00022801"/>
    </source>
</evidence>
<protein>
    <submittedName>
        <fullName evidence="3">Alpha/beta hydrolase</fullName>
    </submittedName>
</protein>
<name>A0ABU2NDE3_9PSEU</name>
<dbReference type="GO" id="GO:0016787">
    <property type="term" value="F:hydrolase activity"/>
    <property type="evidence" value="ECO:0007669"/>
    <property type="project" value="UniProtKB-KW"/>
</dbReference>
<accession>A0ABU2NDE3</accession>
<feature type="domain" description="AB hydrolase-1" evidence="2">
    <location>
        <begin position="38"/>
        <end position="292"/>
    </location>
</feature>
<dbReference type="PRINTS" id="PR00412">
    <property type="entry name" value="EPOXHYDRLASE"/>
</dbReference>
<gene>
    <name evidence="3" type="ORF">RM445_19665</name>
</gene>
<dbReference type="Gene3D" id="3.40.50.1820">
    <property type="entry name" value="alpha/beta hydrolase"/>
    <property type="match status" value="1"/>
</dbReference>
<dbReference type="PANTHER" id="PTHR43329">
    <property type="entry name" value="EPOXIDE HYDROLASE"/>
    <property type="match status" value="1"/>
</dbReference>
<organism evidence="3 4">
    <name type="scientific">Pseudonocardia charpentierae</name>
    <dbReference type="NCBI Taxonomy" id="3075545"/>
    <lineage>
        <taxon>Bacteria</taxon>
        <taxon>Bacillati</taxon>
        <taxon>Actinomycetota</taxon>
        <taxon>Actinomycetes</taxon>
        <taxon>Pseudonocardiales</taxon>
        <taxon>Pseudonocardiaceae</taxon>
        <taxon>Pseudonocardia</taxon>
    </lineage>
</organism>
<sequence>MTNDHDEEVEMSELGRGRVAANGITFEYLEAGEGPLALCMHGFPDSPFTYRYLLPELARAGFHAVAPFVRGFAPTELPPLRYNVHTSVMVADQIALARALGGDSDALLVAHDWGAVGAWGALGRAPELWGRAVIINIPPFDIFGENLGTYSQIKKSFYFWYFQMQRVIEDRIRQDDFQFIQDIWGDWSPGYRADDDMVHIREALRDPDHLRAALGYYWGQFDPTRFGSPEWAAEQESAWGGSAPQPVLYLHGTNDGCHGVTKEQVERVKGYAGTDSDAELIEGVGHFMLVERPEEINKRITDWLARTS</sequence>
<evidence type="ECO:0000313" key="3">
    <source>
        <dbReference type="EMBL" id="MDT0351745.1"/>
    </source>
</evidence>
<dbReference type="Proteomes" id="UP001183202">
    <property type="component" value="Unassembled WGS sequence"/>
</dbReference>
<comment type="caution">
    <text evidence="3">The sequence shown here is derived from an EMBL/GenBank/DDBJ whole genome shotgun (WGS) entry which is preliminary data.</text>
</comment>